<keyword evidence="3" id="KW-1185">Reference proteome</keyword>
<dbReference type="InterPro" id="IPR018583">
    <property type="entry name" value="CLCuD_DNA-betaC1"/>
</dbReference>
<dbReference type="Proteomes" id="UP000202489">
    <property type="component" value="Segment"/>
</dbReference>
<dbReference type="KEGG" id="vg:5228072"/>
<organism evidence="2 3">
    <name type="scientific">Lindernia anagallis yellow vein betasatellite</name>
    <dbReference type="NCBI Taxonomy" id="447605"/>
    <lineage>
        <taxon>Viruses</taxon>
        <taxon>Viruses incertae sedis</taxon>
        <taxon>Tolecusatellitidae</taxon>
        <taxon>Betasatellite</taxon>
        <taxon>Betasatellite linderniae</taxon>
    </lineage>
</organism>
<accession>A5H1F9</accession>
<sequence length="120" mass="13990">MTIRYQTSKNIHFTIDVHLKNRVTVTIRLIYTRSPVMTAITYNIPYTAEENIPPPIITSERDGAEDHIHHILYAIYDDVDIKDFKPEMMLDAVDIMMMDRFDHIGIDTDGSCRIRTIHNV</sequence>
<evidence type="ECO:0000259" key="1">
    <source>
        <dbReference type="Pfam" id="PF09593"/>
    </source>
</evidence>
<reference evidence="2 3" key="1">
    <citation type="journal article" date="2008" name="J. Gen. Virol.">
        <title>Molecular characterization of begomoviruses and DNA satellites from Vietnam: additional evidence that the New World geminiviruses were present in the Old World prior to continental separation.</title>
        <authorList>
            <person name="Ha C."/>
            <person name="Coombs S."/>
            <person name="Revill P."/>
            <person name="Harding R."/>
            <person name="Vu M."/>
            <person name="Dale J."/>
        </authorList>
    </citation>
    <scope>NUCLEOTIDE SEQUENCE [LARGE SCALE GENOMIC DNA]</scope>
</reference>
<dbReference type="EMBL" id="DQ641715">
    <property type="protein sequence ID" value="ABG26125.1"/>
    <property type="molecule type" value="Genomic_DNA"/>
</dbReference>
<evidence type="ECO:0000313" key="2">
    <source>
        <dbReference type="EMBL" id="ABG26125.1"/>
    </source>
</evidence>
<feature type="domain" description="Cotton leaf-curl disease DNA-betaC1" evidence="1">
    <location>
        <begin position="2"/>
        <end position="120"/>
    </location>
</feature>
<protein>
    <submittedName>
        <fullName evidence="2">C1 protein</fullName>
    </submittedName>
</protein>
<evidence type="ECO:0000313" key="3">
    <source>
        <dbReference type="Proteomes" id="UP000202489"/>
    </source>
</evidence>
<gene>
    <name evidence="2" type="primary">C1</name>
</gene>
<dbReference type="OrthoDB" id="17520at10239"/>
<dbReference type="Pfam" id="PF09593">
    <property type="entry name" value="Pathogen_betaC1"/>
    <property type="match status" value="1"/>
</dbReference>
<dbReference type="RefSeq" id="YP_001285941.1">
    <property type="nucleotide sequence ID" value="NC_009561.1"/>
</dbReference>
<proteinExistence type="predicted"/>
<name>A5H1F9_9VIRU</name>
<dbReference type="GeneID" id="5228072"/>